<feature type="chain" id="PRO_5002428497" evidence="1">
    <location>
        <begin position="20"/>
        <end position="220"/>
    </location>
</feature>
<feature type="signal peptide" evidence="1">
    <location>
        <begin position="1"/>
        <end position="19"/>
    </location>
</feature>
<keyword evidence="1" id="KW-0732">Signal</keyword>
<evidence type="ECO:0000256" key="1">
    <source>
        <dbReference type="SAM" id="SignalP"/>
    </source>
</evidence>
<dbReference type="EMBL" id="BAZW01000004">
    <property type="protein sequence ID" value="GAO28821.1"/>
    <property type="molecule type" value="Genomic_DNA"/>
</dbReference>
<dbReference type="SUPFAM" id="SSF56935">
    <property type="entry name" value="Porins"/>
    <property type="match status" value="1"/>
</dbReference>
<protein>
    <submittedName>
        <fullName evidence="2">FrrB protein</fullName>
    </submittedName>
</protein>
<dbReference type="STRING" id="1236989.JCM15548_1953"/>
<dbReference type="OrthoDB" id="1065092at2"/>
<dbReference type="Proteomes" id="UP000032900">
    <property type="component" value="Unassembled WGS sequence"/>
</dbReference>
<name>A0A0E9LUJ5_9BACT</name>
<proteinExistence type="predicted"/>
<evidence type="ECO:0000313" key="2">
    <source>
        <dbReference type="EMBL" id="GAO28821.1"/>
    </source>
</evidence>
<reference evidence="2 3" key="1">
    <citation type="journal article" date="2015" name="Microbes Environ.">
        <title>Distribution and evolution of nitrogen fixation genes in the phylum bacteroidetes.</title>
        <authorList>
            <person name="Inoue J."/>
            <person name="Oshima K."/>
            <person name="Suda W."/>
            <person name="Sakamoto M."/>
            <person name="Iino T."/>
            <person name="Noda S."/>
            <person name="Hongoh Y."/>
            <person name="Hattori M."/>
            <person name="Ohkuma M."/>
        </authorList>
    </citation>
    <scope>NUCLEOTIDE SEQUENCE [LARGE SCALE GENOMIC DNA]</scope>
    <source>
        <strain evidence="2">JCM 15548</strain>
    </source>
</reference>
<comment type="caution">
    <text evidence="2">The sequence shown here is derived from an EMBL/GenBank/DDBJ whole genome shotgun (WGS) entry which is preliminary data.</text>
</comment>
<accession>A0A0E9LUJ5</accession>
<organism evidence="2 3">
    <name type="scientific">Geofilum rubicundum JCM 15548</name>
    <dbReference type="NCBI Taxonomy" id="1236989"/>
    <lineage>
        <taxon>Bacteria</taxon>
        <taxon>Pseudomonadati</taxon>
        <taxon>Bacteroidota</taxon>
        <taxon>Bacteroidia</taxon>
        <taxon>Marinilabiliales</taxon>
        <taxon>Marinilabiliaceae</taxon>
        <taxon>Geofilum</taxon>
    </lineage>
</organism>
<gene>
    <name evidence="2" type="ORF">JCM15548_1953</name>
</gene>
<sequence>MKKLLFLTMGIAFFTGMKAQELSVGLDFYNRYVFRGVDFGNSPSLQPSITFTSGNFTLGAWGAYSTGNGAVGAFGEADLYASYAFDFGLSLGATSYYYPGTSWFELDEGVSSHAIELNLGYEVSSFSFAANYIVNDSRDGAGAEGGDTYFELGYGAGAFDLFVGAGDGWHSSTGNFEVVNVGIGTSKDIQITDSFAIPMNGAVILNPNSEQLHLVVGVSF</sequence>
<dbReference type="RefSeq" id="WP_157482388.1">
    <property type="nucleotide sequence ID" value="NZ_BAZW01000004.1"/>
</dbReference>
<keyword evidence="3" id="KW-1185">Reference proteome</keyword>
<dbReference type="AlphaFoldDB" id="A0A0E9LUJ5"/>
<evidence type="ECO:0000313" key="3">
    <source>
        <dbReference type="Proteomes" id="UP000032900"/>
    </source>
</evidence>